<dbReference type="AlphaFoldDB" id="A0A0D3IDN3"/>
<dbReference type="GO" id="GO:0006487">
    <property type="term" value="P:protein N-linked glycosylation"/>
    <property type="evidence" value="ECO:0007669"/>
    <property type="project" value="TreeGrafter"/>
</dbReference>
<dbReference type="EnsemblProtists" id="EOD09368">
    <property type="protein sequence ID" value="EOD09368"/>
    <property type="gene ID" value="EMIHUDRAFT_197741"/>
</dbReference>
<dbReference type="Proteomes" id="UP000013827">
    <property type="component" value="Unassembled WGS sequence"/>
</dbReference>
<evidence type="ECO:0008006" key="4">
    <source>
        <dbReference type="Google" id="ProtNLM"/>
    </source>
</evidence>
<keyword evidence="1" id="KW-1133">Transmembrane helix</keyword>
<organism evidence="2 3">
    <name type="scientific">Emiliania huxleyi (strain CCMP1516)</name>
    <dbReference type="NCBI Taxonomy" id="280463"/>
    <lineage>
        <taxon>Eukaryota</taxon>
        <taxon>Haptista</taxon>
        <taxon>Haptophyta</taxon>
        <taxon>Prymnesiophyceae</taxon>
        <taxon>Isochrysidales</taxon>
        <taxon>Noelaerhabdaceae</taxon>
        <taxon>Emiliania</taxon>
    </lineage>
</organism>
<evidence type="ECO:0000313" key="3">
    <source>
        <dbReference type="Proteomes" id="UP000013827"/>
    </source>
</evidence>
<feature type="transmembrane region" description="Helical" evidence="1">
    <location>
        <begin position="73"/>
        <end position="96"/>
    </location>
</feature>
<dbReference type="PANTHER" id="PTHR13132">
    <property type="entry name" value="ALPHA- 1,6 -FUCOSYLTRANSFERASE"/>
    <property type="match status" value="1"/>
</dbReference>
<dbReference type="KEGG" id="ehx:EMIHUDRAFT_197741"/>
<proteinExistence type="predicted"/>
<sequence>MVSQLEPHRCAAPNLCIGRCRWHSVHTMPDGTQFTGDSSTLAGHICRETRWPSCTHSVIPTRRELLRNPSGSFAFYVIGFGARVTGMLVVAAHAFLNGVGFQLSSHACGYEDMAHPHCFFQPVSACGATASHVCSGCALPSVVANRSSTGSDWTLGRTLSTMHVQRLCHHLVGAEEACKQSQRWGEHEAPATGALLAWRALAALVLRLQPEMEVRVTALLAQRFPNMADGARPFGAVHIRRRDKTALEWWGREARPIDTCVFAERLAWLAAKDGRDGAMPVFVATDDHRTVDEFAQCNAAVRHSWTVHSWPGEPARGVNTSVVVRLWSEMQLLRRATWAVGTLSSNIGRLVQLLRSQPPATFWSVDTNQQAVIPPDRRFLFHLNQTDKAELRAQRRVRAALAKTAALAIRRRDSNLRRPPPWASVLKGHDANR</sequence>
<keyword evidence="1" id="KW-0812">Transmembrane</keyword>
<accession>A0A0D3IDN3</accession>
<evidence type="ECO:0000256" key="1">
    <source>
        <dbReference type="SAM" id="Phobius"/>
    </source>
</evidence>
<dbReference type="PANTHER" id="PTHR13132:SF29">
    <property type="entry name" value="ALPHA-(1,6)-FUCOSYLTRANSFERASE"/>
    <property type="match status" value="1"/>
</dbReference>
<protein>
    <recommendedName>
        <fullName evidence="4">GT23 domain-containing protein</fullName>
    </recommendedName>
</protein>
<evidence type="ECO:0000313" key="2">
    <source>
        <dbReference type="EnsemblProtists" id="EOD09368"/>
    </source>
</evidence>
<reference evidence="3" key="1">
    <citation type="journal article" date="2013" name="Nature">
        <title>Pan genome of the phytoplankton Emiliania underpins its global distribution.</title>
        <authorList>
            <person name="Read B.A."/>
            <person name="Kegel J."/>
            <person name="Klute M.J."/>
            <person name="Kuo A."/>
            <person name="Lefebvre S.C."/>
            <person name="Maumus F."/>
            <person name="Mayer C."/>
            <person name="Miller J."/>
            <person name="Monier A."/>
            <person name="Salamov A."/>
            <person name="Young J."/>
            <person name="Aguilar M."/>
            <person name="Claverie J.M."/>
            <person name="Frickenhaus S."/>
            <person name="Gonzalez K."/>
            <person name="Herman E.K."/>
            <person name="Lin Y.C."/>
            <person name="Napier J."/>
            <person name="Ogata H."/>
            <person name="Sarno A.F."/>
            <person name="Shmutz J."/>
            <person name="Schroeder D."/>
            <person name="de Vargas C."/>
            <person name="Verret F."/>
            <person name="von Dassow P."/>
            <person name="Valentin K."/>
            <person name="Van de Peer Y."/>
            <person name="Wheeler G."/>
            <person name="Dacks J.B."/>
            <person name="Delwiche C.F."/>
            <person name="Dyhrman S.T."/>
            <person name="Glockner G."/>
            <person name="John U."/>
            <person name="Richards T."/>
            <person name="Worden A.Z."/>
            <person name="Zhang X."/>
            <person name="Grigoriev I.V."/>
            <person name="Allen A.E."/>
            <person name="Bidle K."/>
            <person name="Borodovsky M."/>
            <person name="Bowler C."/>
            <person name="Brownlee C."/>
            <person name="Cock J.M."/>
            <person name="Elias M."/>
            <person name="Gladyshev V.N."/>
            <person name="Groth M."/>
            <person name="Guda C."/>
            <person name="Hadaegh A."/>
            <person name="Iglesias-Rodriguez M.D."/>
            <person name="Jenkins J."/>
            <person name="Jones B.M."/>
            <person name="Lawson T."/>
            <person name="Leese F."/>
            <person name="Lindquist E."/>
            <person name="Lobanov A."/>
            <person name="Lomsadze A."/>
            <person name="Malik S.B."/>
            <person name="Marsh M.E."/>
            <person name="Mackinder L."/>
            <person name="Mock T."/>
            <person name="Mueller-Roeber B."/>
            <person name="Pagarete A."/>
            <person name="Parker M."/>
            <person name="Probert I."/>
            <person name="Quesneville H."/>
            <person name="Raines C."/>
            <person name="Rensing S.A."/>
            <person name="Riano-Pachon D.M."/>
            <person name="Richier S."/>
            <person name="Rokitta S."/>
            <person name="Shiraiwa Y."/>
            <person name="Soanes D.M."/>
            <person name="van der Giezen M."/>
            <person name="Wahlund T.M."/>
            <person name="Williams B."/>
            <person name="Wilson W."/>
            <person name="Wolfe G."/>
            <person name="Wurch L.L."/>
        </authorList>
    </citation>
    <scope>NUCLEOTIDE SEQUENCE</scope>
</reference>
<keyword evidence="3" id="KW-1185">Reference proteome</keyword>
<dbReference type="PaxDb" id="2903-EOD09368"/>
<dbReference type="GeneID" id="17255807"/>
<reference evidence="2" key="2">
    <citation type="submission" date="2024-10" db="UniProtKB">
        <authorList>
            <consortium name="EnsemblProtists"/>
        </authorList>
    </citation>
    <scope>IDENTIFICATION</scope>
</reference>
<keyword evidence="1" id="KW-0472">Membrane</keyword>
<dbReference type="Gene3D" id="3.40.50.11350">
    <property type="match status" value="1"/>
</dbReference>
<dbReference type="GO" id="GO:0046921">
    <property type="term" value="F:alpha-(1-&gt;6)-fucosyltransferase activity"/>
    <property type="evidence" value="ECO:0007669"/>
    <property type="project" value="TreeGrafter"/>
</dbReference>
<name>A0A0D3IDN3_EMIH1</name>
<dbReference type="RefSeq" id="XP_005761797.1">
    <property type="nucleotide sequence ID" value="XM_005761740.1"/>
</dbReference>
<dbReference type="HOGENOM" id="CLU_633772_0_0_1"/>